<dbReference type="GO" id="GO:0005737">
    <property type="term" value="C:cytoplasm"/>
    <property type="evidence" value="ECO:0007669"/>
    <property type="project" value="UniProtKB-SubCell"/>
</dbReference>
<name>A0A383EQ29_9ZZZZ</name>
<dbReference type="InterPro" id="IPR025121">
    <property type="entry name" value="GTPase_HflX_N"/>
</dbReference>
<dbReference type="PANTHER" id="PTHR10229:SF0">
    <property type="entry name" value="GTP-BINDING PROTEIN 6-RELATED"/>
    <property type="match status" value="1"/>
</dbReference>
<dbReference type="Gene3D" id="3.40.50.11060">
    <property type="entry name" value="GTPase HflX, N-terminal domain"/>
    <property type="match status" value="1"/>
</dbReference>
<evidence type="ECO:0000313" key="9">
    <source>
        <dbReference type="EMBL" id="SVE58967.1"/>
    </source>
</evidence>
<dbReference type="Pfam" id="PF13167">
    <property type="entry name" value="GTP-bdg_N"/>
    <property type="match status" value="1"/>
</dbReference>
<feature type="domain" description="GTP-binding protein middle" evidence="8">
    <location>
        <begin position="121"/>
        <end position="187"/>
    </location>
</feature>
<dbReference type="PANTHER" id="PTHR10229">
    <property type="entry name" value="GTP-BINDING PROTEIN HFLX"/>
    <property type="match status" value="1"/>
</dbReference>
<evidence type="ECO:0008006" key="10">
    <source>
        <dbReference type="Google" id="ProtNLM"/>
    </source>
</evidence>
<comment type="subcellular location">
    <subcellularLocation>
        <location evidence="1">Cytoplasm</location>
    </subcellularLocation>
</comment>
<evidence type="ECO:0000256" key="1">
    <source>
        <dbReference type="ARBA" id="ARBA00004496"/>
    </source>
</evidence>
<proteinExistence type="predicted"/>
<keyword evidence="5" id="KW-0460">Magnesium</keyword>
<feature type="non-terminal residue" evidence="9">
    <location>
        <position position="189"/>
    </location>
</feature>
<dbReference type="EMBL" id="UINC01227885">
    <property type="protein sequence ID" value="SVE58967.1"/>
    <property type="molecule type" value="Genomic_DNA"/>
</dbReference>
<organism evidence="9">
    <name type="scientific">marine metagenome</name>
    <dbReference type="NCBI Taxonomy" id="408172"/>
    <lineage>
        <taxon>unclassified sequences</taxon>
        <taxon>metagenomes</taxon>
        <taxon>ecological metagenomes</taxon>
    </lineage>
</organism>
<dbReference type="InterPro" id="IPR016496">
    <property type="entry name" value="GTPase_HflX"/>
</dbReference>
<evidence type="ECO:0000256" key="5">
    <source>
        <dbReference type="ARBA" id="ARBA00022842"/>
    </source>
</evidence>
<dbReference type="InterPro" id="IPR032305">
    <property type="entry name" value="GTP-bd_M"/>
</dbReference>
<dbReference type="AlphaFoldDB" id="A0A383EQ29"/>
<dbReference type="InterPro" id="IPR042108">
    <property type="entry name" value="GTPase_HflX_N_sf"/>
</dbReference>
<feature type="non-terminal residue" evidence="9">
    <location>
        <position position="1"/>
    </location>
</feature>
<dbReference type="FunFam" id="3.40.50.11060:FF:000001">
    <property type="entry name" value="GTPase HflX"/>
    <property type="match status" value="1"/>
</dbReference>
<accession>A0A383EQ29</accession>
<feature type="domain" description="GTPase HflX N-terminal" evidence="7">
    <location>
        <begin position="32"/>
        <end position="118"/>
    </location>
</feature>
<evidence type="ECO:0000256" key="2">
    <source>
        <dbReference type="ARBA" id="ARBA00022490"/>
    </source>
</evidence>
<dbReference type="Gene3D" id="6.10.250.2860">
    <property type="match status" value="1"/>
</dbReference>
<dbReference type="NCBIfam" id="TIGR03156">
    <property type="entry name" value="GTP_HflX"/>
    <property type="match status" value="1"/>
</dbReference>
<protein>
    <recommendedName>
        <fullName evidence="10">GTPase HflX N-terminal domain-containing protein</fullName>
    </recommendedName>
</protein>
<dbReference type="GO" id="GO:0005525">
    <property type="term" value="F:GTP binding"/>
    <property type="evidence" value="ECO:0007669"/>
    <property type="project" value="UniProtKB-KW"/>
</dbReference>
<sequence length="189" mass="21254">VKGLVDIINRETERVFVVGVQLKSDNAWCIDESLDELEELVVTAGGEVAGRGTQRLDRVNAATFIGPGKARGFAEKCKESGVDTVVFDEELSPAQGRNLEKVFECKILDRTALILDIFSQRARTREGKMQVELAQLTHLLPRLTRFWTHLSRQKGGIGMRGGEGESQLEVDRRKVRERIDKIQHDLELV</sequence>
<evidence type="ECO:0000256" key="6">
    <source>
        <dbReference type="ARBA" id="ARBA00023134"/>
    </source>
</evidence>
<evidence type="ECO:0000256" key="4">
    <source>
        <dbReference type="ARBA" id="ARBA00022741"/>
    </source>
</evidence>
<dbReference type="Pfam" id="PF16360">
    <property type="entry name" value="GTP-bdg_M"/>
    <property type="match status" value="1"/>
</dbReference>
<keyword evidence="6" id="KW-0342">GTP-binding</keyword>
<evidence type="ECO:0000256" key="3">
    <source>
        <dbReference type="ARBA" id="ARBA00022723"/>
    </source>
</evidence>
<reference evidence="9" key="1">
    <citation type="submission" date="2018-05" db="EMBL/GenBank/DDBJ databases">
        <authorList>
            <person name="Lanie J.A."/>
            <person name="Ng W.-L."/>
            <person name="Kazmierczak K.M."/>
            <person name="Andrzejewski T.M."/>
            <person name="Davidsen T.M."/>
            <person name="Wayne K.J."/>
            <person name="Tettelin H."/>
            <person name="Glass J.I."/>
            <person name="Rusch D."/>
            <person name="Podicherti R."/>
            <person name="Tsui H.-C.T."/>
            <person name="Winkler M.E."/>
        </authorList>
    </citation>
    <scope>NUCLEOTIDE SEQUENCE</scope>
</reference>
<evidence type="ECO:0000259" key="8">
    <source>
        <dbReference type="Pfam" id="PF16360"/>
    </source>
</evidence>
<keyword evidence="2" id="KW-0963">Cytoplasm</keyword>
<dbReference type="GO" id="GO:0046872">
    <property type="term" value="F:metal ion binding"/>
    <property type="evidence" value="ECO:0007669"/>
    <property type="project" value="UniProtKB-KW"/>
</dbReference>
<keyword evidence="3" id="KW-0479">Metal-binding</keyword>
<evidence type="ECO:0000259" key="7">
    <source>
        <dbReference type="Pfam" id="PF13167"/>
    </source>
</evidence>
<keyword evidence="4" id="KW-0547">Nucleotide-binding</keyword>
<dbReference type="GO" id="GO:0043022">
    <property type="term" value="F:ribosome binding"/>
    <property type="evidence" value="ECO:0007669"/>
    <property type="project" value="TreeGrafter"/>
</dbReference>
<gene>
    <name evidence="9" type="ORF">METZ01_LOCUS511821</name>
</gene>